<reference evidence="2 3" key="1">
    <citation type="journal article" date="2023" name="bioRxiv">
        <title>Conserved and derived expression patterns and positive selection on dental genes reveal complex evolutionary context of ever-growing rodent molars.</title>
        <authorList>
            <person name="Calamari Z.T."/>
            <person name="Song A."/>
            <person name="Cohen E."/>
            <person name="Akter M."/>
            <person name="Roy R.D."/>
            <person name="Hallikas O."/>
            <person name="Christensen M.M."/>
            <person name="Li P."/>
            <person name="Marangoni P."/>
            <person name="Jernvall J."/>
            <person name="Klein O.D."/>
        </authorList>
    </citation>
    <scope>NUCLEOTIDE SEQUENCE [LARGE SCALE GENOMIC DNA]</scope>
    <source>
        <strain evidence="2">V071</strain>
    </source>
</reference>
<comment type="caution">
    <text evidence="2">The sequence shown here is derived from an EMBL/GenBank/DDBJ whole genome shotgun (WGS) entry which is preliminary data.</text>
</comment>
<dbReference type="PANTHER" id="PTHR24413">
    <property type="entry name" value="SPECKLE-TYPE POZ PROTEIN"/>
    <property type="match status" value="1"/>
</dbReference>
<evidence type="ECO:0000313" key="2">
    <source>
        <dbReference type="EMBL" id="KAK7799855.1"/>
    </source>
</evidence>
<organism evidence="2 3">
    <name type="scientific">Myodes glareolus</name>
    <name type="common">Bank vole</name>
    <name type="synonym">Clethrionomys glareolus</name>
    <dbReference type="NCBI Taxonomy" id="447135"/>
    <lineage>
        <taxon>Eukaryota</taxon>
        <taxon>Metazoa</taxon>
        <taxon>Chordata</taxon>
        <taxon>Craniata</taxon>
        <taxon>Vertebrata</taxon>
        <taxon>Euteleostomi</taxon>
        <taxon>Mammalia</taxon>
        <taxon>Eutheria</taxon>
        <taxon>Euarchontoglires</taxon>
        <taxon>Glires</taxon>
        <taxon>Rodentia</taxon>
        <taxon>Myomorpha</taxon>
        <taxon>Muroidea</taxon>
        <taxon>Cricetidae</taxon>
        <taxon>Arvicolinae</taxon>
        <taxon>Myodes</taxon>
    </lineage>
</organism>
<name>A0AAW0HB61_MYOGA</name>
<proteinExistence type="predicted"/>
<dbReference type="PROSITE" id="PS50097">
    <property type="entry name" value="BTB"/>
    <property type="match status" value="1"/>
</dbReference>
<dbReference type="Gene3D" id="3.30.710.10">
    <property type="entry name" value="Potassium Channel Kv1.1, Chain A"/>
    <property type="match status" value="1"/>
</dbReference>
<dbReference type="InterPro" id="IPR011333">
    <property type="entry name" value="SKP1/BTB/POZ_sf"/>
</dbReference>
<protein>
    <recommendedName>
        <fullName evidence="1">BTB domain-containing protein</fullName>
    </recommendedName>
</protein>
<dbReference type="InterPro" id="IPR000210">
    <property type="entry name" value="BTB/POZ_dom"/>
</dbReference>
<dbReference type="SUPFAM" id="SSF54695">
    <property type="entry name" value="POZ domain"/>
    <property type="match status" value="1"/>
</dbReference>
<accession>A0AAW0HB61</accession>
<feature type="domain" description="BTB" evidence="1">
    <location>
        <begin position="42"/>
        <end position="71"/>
    </location>
</feature>
<evidence type="ECO:0000259" key="1">
    <source>
        <dbReference type="PROSITE" id="PS50097"/>
    </source>
</evidence>
<dbReference type="Proteomes" id="UP001488838">
    <property type="component" value="Unassembled WGS sequence"/>
</dbReference>
<sequence length="71" mass="8174">MARILIPDTYRIFEESTKSEIKVPRCTLSSELGDLWENFHFTDCCLVVAGLEFQAHKVILVARSPVFRTMI</sequence>
<evidence type="ECO:0000313" key="3">
    <source>
        <dbReference type="Proteomes" id="UP001488838"/>
    </source>
</evidence>
<dbReference type="Pfam" id="PF00651">
    <property type="entry name" value="BTB"/>
    <property type="match status" value="1"/>
</dbReference>
<dbReference type="EMBL" id="JBBHLL010000587">
    <property type="protein sequence ID" value="KAK7799855.1"/>
    <property type="molecule type" value="Genomic_DNA"/>
</dbReference>
<gene>
    <name evidence="2" type="ORF">U0070_016274</name>
</gene>
<keyword evidence="3" id="KW-1185">Reference proteome</keyword>
<dbReference type="AlphaFoldDB" id="A0AAW0HB61"/>